<dbReference type="EMBL" id="MU156377">
    <property type="protein sequence ID" value="KAF9470044.1"/>
    <property type="molecule type" value="Genomic_DNA"/>
</dbReference>
<feature type="region of interest" description="Disordered" evidence="1">
    <location>
        <begin position="195"/>
        <end position="214"/>
    </location>
</feature>
<feature type="region of interest" description="Disordered" evidence="1">
    <location>
        <begin position="64"/>
        <end position="85"/>
    </location>
</feature>
<gene>
    <name evidence="2" type="ORF">BDN70DRAFT_946344</name>
</gene>
<reference evidence="2" key="1">
    <citation type="submission" date="2020-11" db="EMBL/GenBank/DDBJ databases">
        <authorList>
            <consortium name="DOE Joint Genome Institute"/>
            <person name="Ahrendt S."/>
            <person name="Riley R."/>
            <person name="Andreopoulos W."/>
            <person name="Labutti K."/>
            <person name="Pangilinan J."/>
            <person name="Ruiz-Duenas F.J."/>
            <person name="Barrasa J.M."/>
            <person name="Sanchez-Garcia M."/>
            <person name="Camarero S."/>
            <person name="Miyauchi S."/>
            <person name="Serrano A."/>
            <person name="Linde D."/>
            <person name="Babiker R."/>
            <person name="Drula E."/>
            <person name="Ayuso-Fernandez I."/>
            <person name="Pacheco R."/>
            <person name="Padilla G."/>
            <person name="Ferreira P."/>
            <person name="Barriuso J."/>
            <person name="Kellner H."/>
            <person name="Castanera R."/>
            <person name="Alfaro M."/>
            <person name="Ramirez L."/>
            <person name="Pisabarro A.G."/>
            <person name="Kuo A."/>
            <person name="Tritt A."/>
            <person name="Lipzen A."/>
            <person name="He G."/>
            <person name="Yan M."/>
            <person name="Ng V."/>
            <person name="Cullen D."/>
            <person name="Martin F."/>
            <person name="Rosso M.-N."/>
            <person name="Henrissat B."/>
            <person name="Hibbett D."/>
            <person name="Martinez A.T."/>
            <person name="Grigoriev I.V."/>
        </authorList>
    </citation>
    <scope>NUCLEOTIDE SEQUENCE</scope>
    <source>
        <strain evidence="2">CIRM-BRFM 674</strain>
    </source>
</reference>
<accession>A0A9P5YIQ7</accession>
<evidence type="ECO:0000313" key="3">
    <source>
        <dbReference type="Proteomes" id="UP000807469"/>
    </source>
</evidence>
<organism evidence="2 3">
    <name type="scientific">Pholiota conissans</name>
    <dbReference type="NCBI Taxonomy" id="109636"/>
    <lineage>
        <taxon>Eukaryota</taxon>
        <taxon>Fungi</taxon>
        <taxon>Dikarya</taxon>
        <taxon>Basidiomycota</taxon>
        <taxon>Agaricomycotina</taxon>
        <taxon>Agaricomycetes</taxon>
        <taxon>Agaricomycetidae</taxon>
        <taxon>Agaricales</taxon>
        <taxon>Agaricineae</taxon>
        <taxon>Strophariaceae</taxon>
        <taxon>Pholiota</taxon>
    </lineage>
</organism>
<dbReference type="Proteomes" id="UP000807469">
    <property type="component" value="Unassembled WGS sequence"/>
</dbReference>
<keyword evidence="3" id="KW-1185">Reference proteome</keyword>
<proteinExistence type="predicted"/>
<name>A0A9P5YIQ7_9AGAR</name>
<sequence>MSSLRQDSTGSLVSVNSLSSTGSIASHSVPKTLPSKLSNIFSSEMVSSSLSTLKAGKIRADSIVEPSSDTNPIFGAHKRTQDTEEERDRALSYARDARDAQQKAQIWIQELEDTLKFVEAELGSQAKIIDALTSSSDGSQSQIHSLEVDLQKVVSISKNVEERDRALAHGREANDAQIASKDTVELSFRLSTESPFIDRPTAPTFIRTTASQST</sequence>
<comment type="caution">
    <text evidence="2">The sequence shown here is derived from an EMBL/GenBank/DDBJ whole genome shotgun (WGS) entry which is preliminary data.</text>
</comment>
<dbReference type="AlphaFoldDB" id="A0A9P5YIQ7"/>
<evidence type="ECO:0000256" key="1">
    <source>
        <dbReference type="SAM" id="MobiDB-lite"/>
    </source>
</evidence>
<evidence type="ECO:0000313" key="2">
    <source>
        <dbReference type="EMBL" id="KAF9470044.1"/>
    </source>
</evidence>
<feature type="non-terminal residue" evidence="2">
    <location>
        <position position="214"/>
    </location>
</feature>
<protein>
    <submittedName>
        <fullName evidence="2">Uncharacterized protein</fullName>
    </submittedName>
</protein>